<feature type="compositionally biased region" description="Polar residues" evidence="1">
    <location>
        <begin position="26"/>
        <end position="47"/>
    </location>
</feature>
<feature type="region of interest" description="Disordered" evidence="1">
    <location>
        <begin position="198"/>
        <end position="230"/>
    </location>
</feature>
<keyword evidence="3" id="KW-1185">Reference proteome</keyword>
<proteinExistence type="predicted"/>
<sequence length="276" mass="30695">MPRSPSSTTTTPPTSSSSTAAVPSPDVTTSPALNRPTVSVSTTNDLAPRIQVSNSKAPRKRQCRAFISKNKNLKANTETLLQAMQRAPPFVQQGRRAAAWLAVANLCRAEPDLFHVTAALCETRYKEARKEYEDRQRKVFFESGSSNFDQDLLMEDIIAREDEFNDKDKVCLESEASLVAEIDPFQAAGIDIRAQATEENPHVEKGGRTMSEESQDPIVLSGAESDSTDGIQVIQRRHRKRRKFHQQTDVSEALLEAAKLFKTIAGIYIKKNQAYI</sequence>
<evidence type="ECO:0000313" key="3">
    <source>
        <dbReference type="Proteomes" id="UP001194696"/>
    </source>
</evidence>
<organism evidence="2 3">
    <name type="scientific">Linnemannia gamsii</name>
    <dbReference type="NCBI Taxonomy" id="64522"/>
    <lineage>
        <taxon>Eukaryota</taxon>
        <taxon>Fungi</taxon>
        <taxon>Fungi incertae sedis</taxon>
        <taxon>Mucoromycota</taxon>
        <taxon>Mortierellomycotina</taxon>
        <taxon>Mortierellomycetes</taxon>
        <taxon>Mortierellales</taxon>
        <taxon>Mortierellaceae</taxon>
        <taxon>Linnemannia</taxon>
    </lineage>
</organism>
<protein>
    <submittedName>
        <fullName evidence="2">Uncharacterized protein</fullName>
    </submittedName>
</protein>
<gene>
    <name evidence="2" type="ORF">BGZ96_012713</name>
</gene>
<dbReference type="EMBL" id="JAAAIM010000981">
    <property type="protein sequence ID" value="KAG0282918.1"/>
    <property type="molecule type" value="Genomic_DNA"/>
</dbReference>
<dbReference type="Proteomes" id="UP001194696">
    <property type="component" value="Unassembled WGS sequence"/>
</dbReference>
<feature type="compositionally biased region" description="Low complexity" evidence="1">
    <location>
        <begin position="1"/>
        <end position="25"/>
    </location>
</feature>
<reference evidence="2 3" key="1">
    <citation type="journal article" date="2020" name="Fungal Divers.">
        <title>Resolving the Mortierellaceae phylogeny through synthesis of multi-gene phylogenetics and phylogenomics.</title>
        <authorList>
            <person name="Vandepol N."/>
            <person name="Liber J."/>
            <person name="Desiro A."/>
            <person name="Na H."/>
            <person name="Kennedy M."/>
            <person name="Barry K."/>
            <person name="Grigoriev I.V."/>
            <person name="Miller A.N."/>
            <person name="O'Donnell K."/>
            <person name="Stajich J.E."/>
            <person name="Bonito G."/>
        </authorList>
    </citation>
    <scope>NUCLEOTIDE SEQUENCE [LARGE SCALE GENOMIC DNA]</scope>
    <source>
        <strain evidence="2 3">AD045</strain>
    </source>
</reference>
<feature type="compositionally biased region" description="Basic and acidic residues" evidence="1">
    <location>
        <begin position="199"/>
        <end position="211"/>
    </location>
</feature>
<feature type="region of interest" description="Disordered" evidence="1">
    <location>
        <begin position="1"/>
        <end position="47"/>
    </location>
</feature>
<evidence type="ECO:0000313" key="2">
    <source>
        <dbReference type="EMBL" id="KAG0282918.1"/>
    </source>
</evidence>
<name>A0ABQ7JQE2_9FUNG</name>
<comment type="caution">
    <text evidence="2">The sequence shown here is derived from an EMBL/GenBank/DDBJ whole genome shotgun (WGS) entry which is preliminary data.</text>
</comment>
<accession>A0ABQ7JQE2</accession>
<evidence type="ECO:0000256" key="1">
    <source>
        <dbReference type="SAM" id="MobiDB-lite"/>
    </source>
</evidence>